<gene>
    <name evidence="1" type="ORF">Fmac_001267</name>
</gene>
<organism evidence="1 2">
    <name type="scientific">Flemingia macrophylla</name>
    <dbReference type="NCBI Taxonomy" id="520843"/>
    <lineage>
        <taxon>Eukaryota</taxon>
        <taxon>Viridiplantae</taxon>
        <taxon>Streptophyta</taxon>
        <taxon>Embryophyta</taxon>
        <taxon>Tracheophyta</taxon>
        <taxon>Spermatophyta</taxon>
        <taxon>Magnoliopsida</taxon>
        <taxon>eudicotyledons</taxon>
        <taxon>Gunneridae</taxon>
        <taxon>Pentapetalae</taxon>
        <taxon>rosids</taxon>
        <taxon>fabids</taxon>
        <taxon>Fabales</taxon>
        <taxon>Fabaceae</taxon>
        <taxon>Papilionoideae</taxon>
        <taxon>50 kb inversion clade</taxon>
        <taxon>NPAAA clade</taxon>
        <taxon>indigoferoid/millettioid clade</taxon>
        <taxon>Phaseoleae</taxon>
        <taxon>Flemingia</taxon>
    </lineage>
</organism>
<evidence type="ECO:0000313" key="2">
    <source>
        <dbReference type="Proteomes" id="UP001603857"/>
    </source>
</evidence>
<keyword evidence="2" id="KW-1185">Reference proteome</keyword>
<reference evidence="1 2" key="1">
    <citation type="submission" date="2024-08" db="EMBL/GenBank/DDBJ databases">
        <title>Insights into the chromosomal genome structure of Flemingia macrophylla.</title>
        <authorList>
            <person name="Ding Y."/>
            <person name="Zhao Y."/>
            <person name="Bi W."/>
            <person name="Wu M."/>
            <person name="Zhao G."/>
            <person name="Gong Y."/>
            <person name="Li W."/>
            <person name="Zhang P."/>
        </authorList>
    </citation>
    <scope>NUCLEOTIDE SEQUENCE [LARGE SCALE GENOMIC DNA]</scope>
    <source>
        <strain evidence="1">DYQJB</strain>
        <tissue evidence="1">Leaf</tissue>
    </source>
</reference>
<protein>
    <submittedName>
        <fullName evidence="1">Uncharacterized protein</fullName>
    </submittedName>
</protein>
<name>A0ABD1NHV3_9FABA</name>
<comment type="caution">
    <text evidence="1">The sequence shown here is derived from an EMBL/GenBank/DDBJ whole genome shotgun (WGS) entry which is preliminary data.</text>
</comment>
<dbReference type="Proteomes" id="UP001603857">
    <property type="component" value="Unassembled WGS sequence"/>
</dbReference>
<dbReference type="EMBL" id="JBGMDY010000001">
    <property type="protein sequence ID" value="KAL2347267.1"/>
    <property type="molecule type" value="Genomic_DNA"/>
</dbReference>
<evidence type="ECO:0000313" key="1">
    <source>
        <dbReference type="EMBL" id="KAL2347267.1"/>
    </source>
</evidence>
<sequence>MAPKKRKVEGDSSSAGQQHIYRSIEHALHSVKVEKRSILMERELKLEGGDFLEFLRELRRRKGEENEYINSRLLYFYNDEFSLEILKNVWIWCMKQICW</sequence>
<accession>A0ABD1NHV3</accession>
<proteinExistence type="predicted"/>
<dbReference type="AlphaFoldDB" id="A0ABD1NHV3"/>